<comment type="caution">
    <text evidence="7">The sequence shown here is derived from an EMBL/GenBank/DDBJ whole genome shotgun (WGS) entry which is preliminary data.</text>
</comment>
<evidence type="ECO:0000256" key="4">
    <source>
        <dbReference type="ARBA" id="ARBA00023136"/>
    </source>
</evidence>
<dbReference type="PANTHER" id="PTHR37422">
    <property type="entry name" value="TEICHURONIC ACID BIOSYNTHESIS PROTEIN TUAE"/>
    <property type="match status" value="1"/>
</dbReference>
<dbReference type="InterPro" id="IPR051533">
    <property type="entry name" value="WaaL-like"/>
</dbReference>
<organism evidence="7 8">
    <name type="scientific">Microbulbifer epialgicus</name>
    <dbReference type="NCBI Taxonomy" id="393907"/>
    <lineage>
        <taxon>Bacteria</taxon>
        <taxon>Pseudomonadati</taxon>
        <taxon>Pseudomonadota</taxon>
        <taxon>Gammaproteobacteria</taxon>
        <taxon>Cellvibrionales</taxon>
        <taxon>Microbulbiferaceae</taxon>
        <taxon>Microbulbifer</taxon>
    </lineage>
</organism>
<evidence type="ECO:0000313" key="8">
    <source>
        <dbReference type="Proteomes" id="UP001569428"/>
    </source>
</evidence>
<sequence>MQESGSNHSPTAPLRYLHQDSKWIIGLLRTVYLGLFILLCGFYLAPKESGVQTTFYLTLLPATLLLLLWRRDYRFAYSWQFAAFCSLSFILTLSTFWADGDNADVIRETTYYWKLLFYLAIFYCAIHILLEQYGDMLLRRLLLAIITVGFISGLASLIAYGIDGGFQRFYRIGGISLEGNIDKTGMLFGFHALFCCYGLTRPSRLWRWVSWTGLVTSAVYILLSQTKIPIVMVGLAILLAAMVTPSRLLKAFVLVALFAIIPITYSAVFGDLPLLHRGNAYAVRLELWRKVFDEFMLSPVIGSGLVHKQFIELNHMLPHPHNYLLDVARFSGLLGIAACVWQGLGALSAVMTKEKILSWIPGLYVAWFLFGTLAMLIYAQQPLVKPNYIWFFYWAPLAILLARSYLEKNTVEYVGSPSQQVHQNITPQMIESD</sequence>
<feature type="transmembrane region" description="Helical" evidence="5">
    <location>
        <begin position="228"/>
        <end position="245"/>
    </location>
</feature>
<evidence type="ECO:0000256" key="1">
    <source>
        <dbReference type="ARBA" id="ARBA00004141"/>
    </source>
</evidence>
<feature type="transmembrane region" description="Helical" evidence="5">
    <location>
        <begin position="81"/>
        <end position="98"/>
    </location>
</feature>
<evidence type="ECO:0000256" key="5">
    <source>
        <dbReference type="SAM" id="Phobius"/>
    </source>
</evidence>
<keyword evidence="2 5" id="KW-0812">Transmembrane</keyword>
<keyword evidence="8" id="KW-1185">Reference proteome</keyword>
<dbReference type="Pfam" id="PF04932">
    <property type="entry name" value="Wzy_C"/>
    <property type="match status" value="1"/>
</dbReference>
<evidence type="ECO:0000259" key="6">
    <source>
        <dbReference type="Pfam" id="PF04932"/>
    </source>
</evidence>
<feature type="domain" description="O-antigen ligase-related" evidence="6">
    <location>
        <begin position="213"/>
        <end position="338"/>
    </location>
</feature>
<feature type="transmembrane region" description="Helical" evidence="5">
    <location>
        <begin position="51"/>
        <end position="69"/>
    </location>
</feature>
<keyword evidence="4 5" id="KW-0472">Membrane</keyword>
<evidence type="ECO:0000256" key="3">
    <source>
        <dbReference type="ARBA" id="ARBA00022989"/>
    </source>
</evidence>
<feature type="transmembrane region" description="Helical" evidence="5">
    <location>
        <begin position="110"/>
        <end position="130"/>
    </location>
</feature>
<dbReference type="Proteomes" id="UP001569428">
    <property type="component" value="Unassembled WGS sequence"/>
</dbReference>
<feature type="transmembrane region" description="Helical" evidence="5">
    <location>
        <begin position="251"/>
        <end position="270"/>
    </location>
</feature>
<name>A0ABV4P4T7_9GAMM</name>
<dbReference type="InterPro" id="IPR007016">
    <property type="entry name" value="O-antigen_ligase-rel_domated"/>
</dbReference>
<feature type="transmembrane region" description="Helical" evidence="5">
    <location>
        <begin position="142"/>
        <end position="162"/>
    </location>
</feature>
<evidence type="ECO:0000313" key="7">
    <source>
        <dbReference type="EMBL" id="MFA0813002.1"/>
    </source>
</evidence>
<dbReference type="RefSeq" id="WP_371840745.1">
    <property type="nucleotide sequence ID" value="NZ_JBGMEK010000064.1"/>
</dbReference>
<keyword evidence="3 5" id="KW-1133">Transmembrane helix</keyword>
<feature type="transmembrane region" description="Helical" evidence="5">
    <location>
        <begin position="387"/>
        <end position="406"/>
    </location>
</feature>
<evidence type="ECO:0000256" key="2">
    <source>
        <dbReference type="ARBA" id="ARBA00022692"/>
    </source>
</evidence>
<keyword evidence="7" id="KW-0436">Ligase</keyword>
<dbReference type="EMBL" id="JBGMEK010000064">
    <property type="protein sequence ID" value="MFA0813002.1"/>
    <property type="molecule type" value="Genomic_DNA"/>
</dbReference>
<protein>
    <submittedName>
        <fullName evidence="7">O-antigen ligase family protein</fullName>
    </submittedName>
</protein>
<feature type="transmembrane region" description="Helical" evidence="5">
    <location>
        <begin position="23"/>
        <end position="45"/>
    </location>
</feature>
<feature type="transmembrane region" description="Helical" evidence="5">
    <location>
        <begin position="330"/>
        <end position="350"/>
    </location>
</feature>
<comment type="subcellular location">
    <subcellularLocation>
        <location evidence="1">Membrane</location>
        <topology evidence="1">Multi-pass membrane protein</topology>
    </subcellularLocation>
</comment>
<feature type="transmembrane region" description="Helical" evidence="5">
    <location>
        <begin position="362"/>
        <end position="381"/>
    </location>
</feature>
<dbReference type="GO" id="GO:0016874">
    <property type="term" value="F:ligase activity"/>
    <property type="evidence" value="ECO:0007669"/>
    <property type="project" value="UniProtKB-KW"/>
</dbReference>
<accession>A0ABV4P4T7</accession>
<gene>
    <name evidence="7" type="ORF">ACCI49_19015</name>
</gene>
<reference evidence="7 8" key="1">
    <citation type="submission" date="2024-08" db="EMBL/GenBank/DDBJ databases">
        <authorList>
            <person name="Ishaq N."/>
        </authorList>
    </citation>
    <scope>NUCLEOTIDE SEQUENCE [LARGE SCALE GENOMIC DNA]</scope>
    <source>
        <strain evidence="7 8">DSM 18651</strain>
    </source>
</reference>
<dbReference type="PANTHER" id="PTHR37422:SF13">
    <property type="entry name" value="LIPOPOLYSACCHARIDE BIOSYNTHESIS PROTEIN PA4999-RELATED"/>
    <property type="match status" value="1"/>
</dbReference>
<proteinExistence type="predicted"/>